<dbReference type="RefSeq" id="WP_129131965.1">
    <property type="nucleotide sequence ID" value="NZ_SDHW01000005.1"/>
</dbReference>
<name>A0A4Q1CFZ2_9BACT</name>
<proteinExistence type="predicted"/>
<sequence>MGAKELKKELVALIENTDNEELLSLLKEDLVFYGNTKNNDVTDHLNSKQLKELEQLANEDDFKDTVTLEEFKKATDKWRSK</sequence>
<dbReference type="AlphaFoldDB" id="A0A4Q1CFZ2"/>
<reference evidence="1 2" key="1">
    <citation type="submission" date="2019-01" db="EMBL/GenBank/DDBJ databases">
        <title>Lacibacter sp. strain TTM-7.</title>
        <authorList>
            <person name="Chen W.-M."/>
        </authorList>
    </citation>
    <scope>NUCLEOTIDE SEQUENCE [LARGE SCALE GENOMIC DNA]</scope>
    <source>
        <strain evidence="1 2">TTM-7</strain>
    </source>
</reference>
<dbReference type="Proteomes" id="UP000290204">
    <property type="component" value="Unassembled WGS sequence"/>
</dbReference>
<protein>
    <submittedName>
        <fullName evidence="1">Uncharacterized protein</fullName>
    </submittedName>
</protein>
<dbReference type="EMBL" id="SDHW01000005">
    <property type="protein sequence ID" value="RXK58909.1"/>
    <property type="molecule type" value="Genomic_DNA"/>
</dbReference>
<evidence type="ECO:0000313" key="2">
    <source>
        <dbReference type="Proteomes" id="UP000290204"/>
    </source>
</evidence>
<keyword evidence="2" id="KW-1185">Reference proteome</keyword>
<organism evidence="1 2">
    <name type="scientific">Lacibacter luteus</name>
    <dbReference type="NCBI Taxonomy" id="2508719"/>
    <lineage>
        <taxon>Bacteria</taxon>
        <taxon>Pseudomonadati</taxon>
        <taxon>Bacteroidota</taxon>
        <taxon>Chitinophagia</taxon>
        <taxon>Chitinophagales</taxon>
        <taxon>Chitinophagaceae</taxon>
        <taxon>Lacibacter</taxon>
    </lineage>
</organism>
<accession>A0A4Q1CFZ2</accession>
<dbReference type="OrthoDB" id="9937130at2"/>
<evidence type="ECO:0000313" key="1">
    <source>
        <dbReference type="EMBL" id="RXK58909.1"/>
    </source>
</evidence>
<gene>
    <name evidence="1" type="ORF">ESA94_16100</name>
</gene>
<comment type="caution">
    <text evidence="1">The sequence shown here is derived from an EMBL/GenBank/DDBJ whole genome shotgun (WGS) entry which is preliminary data.</text>
</comment>